<dbReference type="OrthoDB" id="5292387at2"/>
<evidence type="ECO:0000259" key="5">
    <source>
        <dbReference type="PROSITE" id="PS50931"/>
    </source>
</evidence>
<dbReference type="Gene3D" id="3.40.190.10">
    <property type="entry name" value="Periplasmic binding protein-like II"/>
    <property type="match status" value="2"/>
</dbReference>
<dbReference type="Pfam" id="PF00126">
    <property type="entry name" value="HTH_1"/>
    <property type="match status" value="1"/>
</dbReference>
<dbReference type="PANTHER" id="PTHR30346:SF17">
    <property type="entry name" value="LYSR FAMILY TRANSCRIPTIONAL REGULATOR"/>
    <property type="match status" value="1"/>
</dbReference>
<proteinExistence type="inferred from homology"/>
<protein>
    <submittedName>
        <fullName evidence="6">LysR family transcriptional regulator</fullName>
    </submittedName>
</protein>
<name>A0A7Z2GNR1_9BURK</name>
<dbReference type="Proteomes" id="UP000433577">
    <property type="component" value="Chromosome 3"/>
</dbReference>
<dbReference type="FunFam" id="1.10.10.10:FF:000001">
    <property type="entry name" value="LysR family transcriptional regulator"/>
    <property type="match status" value="1"/>
</dbReference>
<dbReference type="RefSeq" id="WP_158955313.1">
    <property type="nucleotide sequence ID" value="NZ_CP046915.1"/>
</dbReference>
<dbReference type="InterPro" id="IPR036390">
    <property type="entry name" value="WH_DNA-bd_sf"/>
</dbReference>
<gene>
    <name evidence="6" type="ORF">FAZ98_25660</name>
</gene>
<dbReference type="InterPro" id="IPR005119">
    <property type="entry name" value="LysR_subst-bd"/>
</dbReference>
<comment type="similarity">
    <text evidence="1">Belongs to the LysR transcriptional regulatory family.</text>
</comment>
<dbReference type="Gene3D" id="1.10.10.10">
    <property type="entry name" value="Winged helix-like DNA-binding domain superfamily/Winged helix DNA-binding domain"/>
    <property type="match status" value="1"/>
</dbReference>
<dbReference type="GO" id="GO:0003700">
    <property type="term" value="F:DNA-binding transcription factor activity"/>
    <property type="evidence" value="ECO:0007669"/>
    <property type="project" value="InterPro"/>
</dbReference>
<accession>A0A7Z2GNR1</accession>
<dbReference type="GO" id="GO:0003677">
    <property type="term" value="F:DNA binding"/>
    <property type="evidence" value="ECO:0007669"/>
    <property type="project" value="UniProtKB-KW"/>
</dbReference>
<sequence length="292" mass="31403">MLDIKPLRYFVVLAETRHFGKAAQALHLSQPPLSRQIAALEASLGVRLFERNSRHVELTAAGRQFYADAKALLASTGAAARNAVAAEHGSIGKLTLGFTMCAAYGVVPRFVTAFSGAFPEVTLALREVVSEDLAPKVRAGEMDAAILIPGAAELGLERRTVTSEPLCVALHRGHALARARRIAARRLASEAFVVAIPDVAPALRNAIVDHCLAAGFFPSIRFEVQLQQTILSLVNEGAGIALVPLSMTKAAFDQVVFRPLLDAPHIEQVLVWRAGNPNPCLRHFLDLTQRAA</sequence>
<dbReference type="CDD" id="cd08414">
    <property type="entry name" value="PBP2_LTTR_aromatics_like"/>
    <property type="match status" value="1"/>
</dbReference>
<dbReference type="SUPFAM" id="SSF53850">
    <property type="entry name" value="Periplasmic binding protein-like II"/>
    <property type="match status" value="1"/>
</dbReference>
<dbReference type="PROSITE" id="PS50931">
    <property type="entry name" value="HTH_LYSR"/>
    <property type="match status" value="1"/>
</dbReference>
<evidence type="ECO:0000256" key="4">
    <source>
        <dbReference type="ARBA" id="ARBA00023163"/>
    </source>
</evidence>
<keyword evidence="4" id="KW-0804">Transcription</keyword>
<dbReference type="InterPro" id="IPR000847">
    <property type="entry name" value="LysR_HTH_N"/>
</dbReference>
<dbReference type="PRINTS" id="PR00039">
    <property type="entry name" value="HTHLYSR"/>
</dbReference>
<keyword evidence="7" id="KW-1185">Reference proteome</keyword>
<dbReference type="SUPFAM" id="SSF46785">
    <property type="entry name" value="Winged helix' DNA-binding domain"/>
    <property type="match status" value="1"/>
</dbReference>
<evidence type="ECO:0000313" key="7">
    <source>
        <dbReference type="Proteomes" id="UP000433577"/>
    </source>
</evidence>
<dbReference type="InterPro" id="IPR036388">
    <property type="entry name" value="WH-like_DNA-bd_sf"/>
</dbReference>
<dbReference type="PANTHER" id="PTHR30346">
    <property type="entry name" value="TRANSCRIPTIONAL DUAL REGULATOR HCAR-RELATED"/>
    <property type="match status" value="1"/>
</dbReference>
<keyword evidence="3" id="KW-0238">DNA-binding</keyword>
<evidence type="ECO:0000256" key="3">
    <source>
        <dbReference type="ARBA" id="ARBA00023125"/>
    </source>
</evidence>
<feature type="domain" description="HTH lysR-type" evidence="5">
    <location>
        <begin position="2"/>
        <end position="59"/>
    </location>
</feature>
<evidence type="ECO:0000256" key="1">
    <source>
        <dbReference type="ARBA" id="ARBA00009437"/>
    </source>
</evidence>
<organism evidence="6 7">
    <name type="scientific">Paraburkholderia acidisoli</name>
    <dbReference type="NCBI Taxonomy" id="2571748"/>
    <lineage>
        <taxon>Bacteria</taxon>
        <taxon>Pseudomonadati</taxon>
        <taxon>Pseudomonadota</taxon>
        <taxon>Betaproteobacteria</taxon>
        <taxon>Burkholderiales</taxon>
        <taxon>Burkholderiaceae</taxon>
        <taxon>Paraburkholderia</taxon>
    </lineage>
</organism>
<dbReference type="Pfam" id="PF03466">
    <property type="entry name" value="LysR_substrate"/>
    <property type="match status" value="1"/>
</dbReference>
<dbReference type="AlphaFoldDB" id="A0A7Z2GNR1"/>
<dbReference type="KEGG" id="pacs:FAZ98_25660"/>
<evidence type="ECO:0000256" key="2">
    <source>
        <dbReference type="ARBA" id="ARBA00023015"/>
    </source>
</evidence>
<evidence type="ECO:0000313" key="6">
    <source>
        <dbReference type="EMBL" id="QGZ65162.1"/>
    </source>
</evidence>
<keyword evidence="2" id="KW-0805">Transcription regulation</keyword>
<dbReference type="GO" id="GO:0032993">
    <property type="term" value="C:protein-DNA complex"/>
    <property type="evidence" value="ECO:0007669"/>
    <property type="project" value="TreeGrafter"/>
</dbReference>
<dbReference type="EMBL" id="CP046915">
    <property type="protein sequence ID" value="QGZ65162.1"/>
    <property type="molecule type" value="Genomic_DNA"/>
</dbReference>
<reference evidence="6 7" key="1">
    <citation type="submission" date="2019-12" db="EMBL/GenBank/DDBJ databases">
        <title>Paraburkholderia acidiphila 7Q-K02 sp. nov and Paraburkholderia acidisoli DHF22 sp. nov., two strains isolated from forest soil.</title>
        <authorList>
            <person name="Gao Z."/>
            <person name="Qiu L."/>
        </authorList>
    </citation>
    <scope>NUCLEOTIDE SEQUENCE [LARGE SCALE GENOMIC DNA]</scope>
    <source>
        <strain evidence="6 7">DHF22</strain>
    </source>
</reference>